<dbReference type="eggNOG" id="ENOG502S6I6">
    <property type="taxonomic scope" value="Eukaryota"/>
</dbReference>
<organism evidence="2 3">
    <name type="scientific">Heterobasidion irregulare (strain TC 32-1)</name>
    <dbReference type="NCBI Taxonomy" id="747525"/>
    <lineage>
        <taxon>Eukaryota</taxon>
        <taxon>Fungi</taxon>
        <taxon>Dikarya</taxon>
        <taxon>Basidiomycota</taxon>
        <taxon>Agaricomycotina</taxon>
        <taxon>Agaricomycetes</taxon>
        <taxon>Russulales</taxon>
        <taxon>Bondarzewiaceae</taxon>
        <taxon>Heterobasidion</taxon>
        <taxon>Heterobasidion annosum species complex</taxon>
    </lineage>
</organism>
<evidence type="ECO:0000313" key="3">
    <source>
        <dbReference type="Proteomes" id="UP000030671"/>
    </source>
</evidence>
<sequence length="445" mass="49806">MSPDTQIMRAPSPIATLLNTKAISDTLFSYLTPASLIRTALTCRAVKLAVATYMHGAFDINKHLSRFFPDPVAFRSLQARTGSLISGSNALQFLNRTVYKKSDIDLYVPQWNAKVMVEFLHSLGYEYCPSPELPDLQAALELDSPPAQSSSIYELRGVITVLRFLNPTLSKDGPLEVQVMTTKVPVECVLHFHSTCVMNVISFKAAYSLYPRATFEDRCTLVCTSDIKRKNIVFTKYGTRGWTICTRAMECSRWEKSSQSAFSRRIRRVADRFTWKLPLDMTGVDVPLPRFGALEAPDQVVGECWSLVPELPLVRYMGPSRPRFRAPHAPRAGVPHYQKRFVYGARTPPRVAAPRAIPSPEPPAWSLRASAPAFQPRGIKAPETITDVQAALRKYMELRPQVSEGPKSRARTQKHESYHPSGSRAGFASGNFLSQFHKMNIVQAV</sequence>
<keyword evidence="3" id="KW-1185">Reference proteome</keyword>
<evidence type="ECO:0000256" key="1">
    <source>
        <dbReference type="SAM" id="MobiDB-lite"/>
    </source>
</evidence>
<feature type="region of interest" description="Disordered" evidence="1">
    <location>
        <begin position="398"/>
        <end position="424"/>
    </location>
</feature>
<name>W4KD36_HETIT</name>
<evidence type="ECO:0000313" key="2">
    <source>
        <dbReference type="EMBL" id="ETW83703.1"/>
    </source>
</evidence>
<dbReference type="RefSeq" id="XP_009543464.1">
    <property type="nucleotide sequence ID" value="XM_009545169.1"/>
</dbReference>
<evidence type="ECO:0008006" key="4">
    <source>
        <dbReference type="Google" id="ProtNLM"/>
    </source>
</evidence>
<dbReference type="OrthoDB" id="3041043at2759"/>
<dbReference type="HOGENOM" id="CLU_615481_0_0_1"/>
<reference evidence="2 3" key="1">
    <citation type="journal article" date="2012" name="New Phytol.">
        <title>Insight into trade-off between wood decay and parasitism from the genome of a fungal forest pathogen.</title>
        <authorList>
            <person name="Olson A."/>
            <person name="Aerts A."/>
            <person name="Asiegbu F."/>
            <person name="Belbahri L."/>
            <person name="Bouzid O."/>
            <person name="Broberg A."/>
            <person name="Canback B."/>
            <person name="Coutinho P.M."/>
            <person name="Cullen D."/>
            <person name="Dalman K."/>
            <person name="Deflorio G."/>
            <person name="van Diepen L.T."/>
            <person name="Dunand C."/>
            <person name="Duplessis S."/>
            <person name="Durling M."/>
            <person name="Gonthier P."/>
            <person name="Grimwood J."/>
            <person name="Fossdal C.G."/>
            <person name="Hansson D."/>
            <person name="Henrissat B."/>
            <person name="Hietala A."/>
            <person name="Himmelstrand K."/>
            <person name="Hoffmeister D."/>
            <person name="Hogberg N."/>
            <person name="James T.Y."/>
            <person name="Karlsson M."/>
            <person name="Kohler A."/>
            <person name="Kues U."/>
            <person name="Lee Y.H."/>
            <person name="Lin Y.C."/>
            <person name="Lind M."/>
            <person name="Lindquist E."/>
            <person name="Lombard V."/>
            <person name="Lucas S."/>
            <person name="Lunden K."/>
            <person name="Morin E."/>
            <person name="Murat C."/>
            <person name="Park J."/>
            <person name="Raffaello T."/>
            <person name="Rouze P."/>
            <person name="Salamov A."/>
            <person name="Schmutz J."/>
            <person name="Solheim H."/>
            <person name="Stahlberg J."/>
            <person name="Velez H."/>
            <person name="de Vries R.P."/>
            <person name="Wiebenga A."/>
            <person name="Woodward S."/>
            <person name="Yakovlev I."/>
            <person name="Garbelotto M."/>
            <person name="Martin F."/>
            <person name="Grigoriev I.V."/>
            <person name="Stenlid J."/>
        </authorList>
    </citation>
    <scope>NUCLEOTIDE SEQUENCE [LARGE SCALE GENOMIC DNA]</scope>
    <source>
        <strain evidence="2 3">TC 32-1</strain>
    </source>
</reference>
<dbReference type="Proteomes" id="UP000030671">
    <property type="component" value="Unassembled WGS sequence"/>
</dbReference>
<accession>W4KD36</accession>
<dbReference type="InParanoid" id="W4KD36"/>
<gene>
    <name evidence="2" type="ORF">HETIRDRAFT_449362</name>
</gene>
<dbReference type="EMBL" id="KI925456">
    <property type="protein sequence ID" value="ETW83703.1"/>
    <property type="molecule type" value="Genomic_DNA"/>
</dbReference>
<proteinExistence type="predicted"/>
<dbReference type="GeneID" id="20675940"/>
<dbReference type="KEGG" id="hir:HETIRDRAFT_449362"/>
<protein>
    <recommendedName>
        <fullName evidence="4">F-box domain-containing protein</fullName>
    </recommendedName>
</protein>
<dbReference type="AlphaFoldDB" id="W4KD36"/>